<evidence type="ECO:0000259" key="6">
    <source>
        <dbReference type="PROSITE" id="PS50157"/>
    </source>
</evidence>
<dbReference type="SUPFAM" id="SSF57667">
    <property type="entry name" value="beta-beta-alpha zinc fingers"/>
    <property type="match status" value="1"/>
</dbReference>
<evidence type="ECO:0000313" key="8">
    <source>
        <dbReference type="Proteomes" id="UP001151699"/>
    </source>
</evidence>
<dbReference type="Gene3D" id="3.30.160.60">
    <property type="entry name" value="Classic Zinc Finger"/>
    <property type="match status" value="1"/>
</dbReference>
<keyword evidence="1" id="KW-0479">Metal-binding</keyword>
<evidence type="ECO:0000256" key="2">
    <source>
        <dbReference type="ARBA" id="ARBA00022737"/>
    </source>
</evidence>
<dbReference type="InterPro" id="IPR036236">
    <property type="entry name" value="Znf_C2H2_sf"/>
</dbReference>
<sequence length="257" mass="28723">DTISTEASKSIKFIQQVAPHKSPQADISKADIQSSNNVTEKSFACDVCGKSFPTKRRMKIHRIDMPMKRISPLHNKSSLVCDEATQSNPKEKEAPNRVIPKQKSLALCNSELEAVSAILGALRRYELLLDTVSEKVASDSEANTIAYIEMNELSVTEVQRATNQMETGDLIAEELLCGFDFVETSISINEENQILFSGDVMEEQTSNHTEQQAVGIANDNCSKMPLTNSFNNIVHFVDEFELNTTRDNTSFFWSIHK</sequence>
<protein>
    <recommendedName>
        <fullName evidence="6">C2H2-type domain-containing protein</fullName>
    </recommendedName>
</protein>
<dbReference type="Proteomes" id="UP001151699">
    <property type="component" value="Chromosome A"/>
</dbReference>
<reference evidence="7" key="1">
    <citation type="submission" date="2022-07" db="EMBL/GenBank/DDBJ databases">
        <authorList>
            <person name="Trinca V."/>
            <person name="Uliana J.V.C."/>
            <person name="Torres T.T."/>
            <person name="Ward R.J."/>
            <person name="Monesi N."/>
        </authorList>
    </citation>
    <scope>NUCLEOTIDE SEQUENCE</scope>
    <source>
        <strain evidence="7">HSMRA1968</strain>
        <tissue evidence="7">Whole embryos</tissue>
    </source>
</reference>
<dbReference type="GO" id="GO:0008270">
    <property type="term" value="F:zinc ion binding"/>
    <property type="evidence" value="ECO:0007669"/>
    <property type="project" value="UniProtKB-KW"/>
</dbReference>
<keyword evidence="4" id="KW-0862">Zinc</keyword>
<name>A0A9Q0S904_9DIPT</name>
<feature type="non-terminal residue" evidence="7">
    <location>
        <position position="1"/>
    </location>
</feature>
<dbReference type="FunFam" id="3.30.160.60:FF:000100">
    <property type="entry name" value="Zinc finger 45-like"/>
    <property type="match status" value="1"/>
</dbReference>
<feature type="domain" description="C2H2-type" evidence="6">
    <location>
        <begin position="43"/>
        <end position="62"/>
    </location>
</feature>
<comment type="caution">
    <text evidence="7">The sequence shown here is derived from an EMBL/GenBank/DDBJ whole genome shotgun (WGS) entry which is preliminary data.</text>
</comment>
<evidence type="ECO:0000256" key="1">
    <source>
        <dbReference type="ARBA" id="ARBA00022723"/>
    </source>
</evidence>
<gene>
    <name evidence="7" type="ORF">Bhyg_03048</name>
</gene>
<organism evidence="7 8">
    <name type="scientific">Pseudolycoriella hygida</name>
    <dbReference type="NCBI Taxonomy" id="35572"/>
    <lineage>
        <taxon>Eukaryota</taxon>
        <taxon>Metazoa</taxon>
        <taxon>Ecdysozoa</taxon>
        <taxon>Arthropoda</taxon>
        <taxon>Hexapoda</taxon>
        <taxon>Insecta</taxon>
        <taxon>Pterygota</taxon>
        <taxon>Neoptera</taxon>
        <taxon>Endopterygota</taxon>
        <taxon>Diptera</taxon>
        <taxon>Nematocera</taxon>
        <taxon>Sciaroidea</taxon>
        <taxon>Sciaridae</taxon>
        <taxon>Pseudolycoriella</taxon>
    </lineage>
</organism>
<keyword evidence="2" id="KW-0677">Repeat</keyword>
<keyword evidence="8" id="KW-1185">Reference proteome</keyword>
<evidence type="ECO:0000313" key="7">
    <source>
        <dbReference type="EMBL" id="KAJ6647825.1"/>
    </source>
</evidence>
<dbReference type="InterPro" id="IPR013087">
    <property type="entry name" value="Znf_C2H2_type"/>
</dbReference>
<evidence type="ECO:0000256" key="3">
    <source>
        <dbReference type="ARBA" id="ARBA00022771"/>
    </source>
</evidence>
<keyword evidence="3 5" id="KW-0863">Zinc-finger</keyword>
<dbReference type="AlphaFoldDB" id="A0A9Q0S904"/>
<dbReference type="PROSITE" id="PS50157">
    <property type="entry name" value="ZINC_FINGER_C2H2_2"/>
    <property type="match status" value="1"/>
</dbReference>
<evidence type="ECO:0000256" key="4">
    <source>
        <dbReference type="ARBA" id="ARBA00022833"/>
    </source>
</evidence>
<proteinExistence type="predicted"/>
<accession>A0A9Q0S904</accession>
<evidence type="ECO:0000256" key="5">
    <source>
        <dbReference type="PROSITE-ProRule" id="PRU00042"/>
    </source>
</evidence>
<dbReference type="EMBL" id="WJQU01000001">
    <property type="protein sequence ID" value="KAJ6647825.1"/>
    <property type="molecule type" value="Genomic_DNA"/>
</dbReference>